<proteinExistence type="predicted"/>
<organism evidence="1 2">
    <name type="scientific">Microlunatus endophyticus</name>
    <dbReference type="NCBI Taxonomy" id="1716077"/>
    <lineage>
        <taxon>Bacteria</taxon>
        <taxon>Bacillati</taxon>
        <taxon>Actinomycetota</taxon>
        <taxon>Actinomycetes</taxon>
        <taxon>Propionibacteriales</taxon>
        <taxon>Propionibacteriaceae</taxon>
        <taxon>Microlunatus</taxon>
    </lineage>
</organism>
<name>A0A917SIG8_9ACTN</name>
<keyword evidence="2" id="KW-1185">Reference proteome</keyword>
<accession>A0A917SIG8</accession>
<evidence type="ECO:0000313" key="1">
    <source>
        <dbReference type="EMBL" id="GGL84075.1"/>
    </source>
</evidence>
<evidence type="ECO:0000313" key="2">
    <source>
        <dbReference type="Proteomes" id="UP000613840"/>
    </source>
</evidence>
<protein>
    <recommendedName>
        <fullName evidence="3">DUF2332 domain-containing protein</fullName>
    </recommendedName>
</protein>
<dbReference type="Pfam" id="PF10094">
    <property type="entry name" value="DUF2332"/>
    <property type="match status" value="1"/>
</dbReference>
<evidence type="ECO:0008006" key="3">
    <source>
        <dbReference type="Google" id="ProtNLM"/>
    </source>
</evidence>
<reference evidence="1" key="1">
    <citation type="journal article" date="2014" name="Int. J. Syst. Evol. Microbiol.">
        <title>Complete genome sequence of Corynebacterium casei LMG S-19264T (=DSM 44701T), isolated from a smear-ripened cheese.</title>
        <authorList>
            <consortium name="US DOE Joint Genome Institute (JGI-PGF)"/>
            <person name="Walter F."/>
            <person name="Albersmeier A."/>
            <person name="Kalinowski J."/>
            <person name="Ruckert C."/>
        </authorList>
    </citation>
    <scope>NUCLEOTIDE SEQUENCE</scope>
    <source>
        <strain evidence="1">CGMCC 4.7306</strain>
    </source>
</reference>
<dbReference type="Proteomes" id="UP000613840">
    <property type="component" value="Unassembled WGS sequence"/>
</dbReference>
<reference evidence="1" key="2">
    <citation type="submission" date="2020-09" db="EMBL/GenBank/DDBJ databases">
        <authorList>
            <person name="Sun Q."/>
            <person name="Zhou Y."/>
        </authorList>
    </citation>
    <scope>NUCLEOTIDE SEQUENCE</scope>
    <source>
        <strain evidence="1">CGMCC 4.7306</strain>
    </source>
</reference>
<gene>
    <name evidence="1" type="ORF">GCM10011575_47910</name>
</gene>
<sequence>MSADHEEAVQGDADRERLKRLFRVFTGAHGDGRSLVYEAVCGAIVNDDLPDVLDLLLDAPEAQRRPSLLFAAINLLLQQRLDAELAGYYAIHGGGRAVDARLVPAVAKFCREHTDQLLPILRERSTQTNEIRRSLALRLGFDEVRRYWPGRLALVEVGASAGLNLRFDLYSYRANGIRASQAGRSAVVVTSEVRGGVGIDLLSGTPKISSRLGIDQRPVDLSDPDARLWLEAFIWPEQIDELTTLRGAIELATSRRVEVVAADATTETAQILSTLPGREPVVVFTASLLSYLSTADRAAFVSQLDAAAVHRPVAWVFAEAPGLLATTDLDIPALRGPLARRNSQYVVGASLRKPGKSDNDRLLALADPYVRWLAPARDETDDFAWA</sequence>
<comment type="caution">
    <text evidence="1">The sequence shown here is derived from an EMBL/GenBank/DDBJ whole genome shotgun (WGS) entry which is preliminary data.</text>
</comment>
<dbReference type="EMBL" id="BMMZ01000023">
    <property type="protein sequence ID" value="GGL84075.1"/>
    <property type="molecule type" value="Genomic_DNA"/>
</dbReference>
<dbReference type="InterPro" id="IPR011200">
    <property type="entry name" value="UCP012608"/>
</dbReference>
<dbReference type="AlphaFoldDB" id="A0A917SIG8"/>